<comment type="caution">
    <text evidence="3">The sequence shown here is derived from an EMBL/GenBank/DDBJ whole genome shotgun (WGS) entry which is preliminary data.</text>
</comment>
<name>A0ABD1PL66_9LAMI</name>
<evidence type="ECO:0000313" key="3">
    <source>
        <dbReference type="EMBL" id="KAL2464138.1"/>
    </source>
</evidence>
<comment type="similarity">
    <text evidence="1">Belongs to the cullin family.</text>
</comment>
<dbReference type="InterPro" id="IPR001373">
    <property type="entry name" value="Cullin_N"/>
</dbReference>
<gene>
    <name evidence="3" type="ORF">Fot_52094</name>
</gene>
<dbReference type="EMBL" id="JBFOLJ010000018">
    <property type="protein sequence ID" value="KAL2464138.1"/>
    <property type="molecule type" value="Genomic_DNA"/>
</dbReference>
<organism evidence="3 4">
    <name type="scientific">Forsythia ovata</name>
    <dbReference type="NCBI Taxonomy" id="205694"/>
    <lineage>
        <taxon>Eukaryota</taxon>
        <taxon>Viridiplantae</taxon>
        <taxon>Streptophyta</taxon>
        <taxon>Embryophyta</taxon>
        <taxon>Tracheophyta</taxon>
        <taxon>Spermatophyta</taxon>
        <taxon>Magnoliopsida</taxon>
        <taxon>eudicotyledons</taxon>
        <taxon>Gunneridae</taxon>
        <taxon>Pentapetalae</taxon>
        <taxon>asterids</taxon>
        <taxon>lamiids</taxon>
        <taxon>Lamiales</taxon>
        <taxon>Oleaceae</taxon>
        <taxon>Forsythieae</taxon>
        <taxon>Forsythia</taxon>
    </lineage>
</organism>
<evidence type="ECO:0000256" key="1">
    <source>
        <dbReference type="ARBA" id="ARBA00006019"/>
    </source>
</evidence>
<evidence type="ECO:0000313" key="4">
    <source>
        <dbReference type="Proteomes" id="UP001604277"/>
    </source>
</evidence>
<dbReference type="Gene3D" id="1.20.1310.10">
    <property type="entry name" value="Cullin Repeats"/>
    <property type="match status" value="1"/>
</dbReference>
<sequence>MRLLNDGKIDALRRNANSEKMVLKNSGFYEIDKEREGEHIDQAMVKSVLDIYMEIGENSTKYYAKDFEESMIKATAMFYSHKALNWIESESYENYMLKVVQHELLNVHAGILAEKKHLQVHEAAA</sequence>
<dbReference type="InterPro" id="IPR045093">
    <property type="entry name" value="Cullin"/>
</dbReference>
<evidence type="ECO:0000259" key="2">
    <source>
        <dbReference type="Pfam" id="PF00888"/>
    </source>
</evidence>
<feature type="domain" description="Cullin N-terminal" evidence="2">
    <location>
        <begin position="23"/>
        <end position="101"/>
    </location>
</feature>
<reference evidence="4" key="1">
    <citation type="submission" date="2024-07" db="EMBL/GenBank/DDBJ databases">
        <title>Two chromosome-level genome assemblies of Korean endemic species Abeliophyllum distichum and Forsythia ovata (Oleaceae).</title>
        <authorList>
            <person name="Jang H."/>
        </authorList>
    </citation>
    <scope>NUCLEOTIDE SEQUENCE [LARGE SCALE GENOMIC DNA]</scope>
</reference>
<dbReference type="Pfam" id="PF00888">
    <property type="entry name" value="Cullin"/>
    <property type="match status" value="1"/>
</dbReference>
<protein>
    <submittedName>
        <fullName evidence="3">Cullin-1-like</fullName>
    </submittedName>
</protein>
<dbReference type="Proteomes" id="UP001604277">
    <property type="component" value="Unassembled WGS sequence"/>
</dbReference>
<dbReference type="AlphaFoldDB" id="A0ABD1PL66"/>
<keyword evidence="4" id="KW-1185">Reference proteome</keyword>
<accession>A0ABD1PL66</accession>
<dbReference type="InterPro" id="IPR016159">
    <property type="entry name" value="Cullin_repeat-like_dom_sf"/>
</dbReference>
<dbReference type="SUPFAM" id="SSF74788">
    <property type="entry name" value="Cullin repeat-like"/>
    <property type="match status" value="1"/>
</dbReference>
<proteinExistence type="inferred from homology"/>
<dbReference type="PANTHER" id="PTHR11932">
    <property type="entry name" value="CULLIN"/>
    <property type="match status" value="1"/>
</dbReference>